<evidence type="ECO:0008006" key="4">
    <source>
        <dbReference type="Google" id="ProtNLM"/>
    </source>
</evidence>
<dbReference type="AlphaFoldDB" id="A0A7S3JWI3"/>
<evidence type="ECO:0000256" key="1">
    <source>
        <dbReference type="ARBA" id="ARBA00049360"/>
    </source>
</evidence>
<dbReference type="InterPro" id="IPR004000">
    <property type="entry name" value="Actin"/>
</dbReference>
<organism evidence="3">
    <name type="scientific">Aureoumbra lagunensis</name>
    <dbReference type="NCBI Taxonomy" id="44058"/>
    <lineage>
        <taxon>Eukaryota</taxon>
        <taxon>Sar</taxon>
        <taxon>Stramenopiles</taxon>
        <taxon>Ochrophyta</taxon>
        <taxon>Pelagophyceae</taxon>
        <taxon>Pelagomonadales</taxon>
        <taxon>Aureoumbra</taxon>
    </lineage>
</organism>
<proteinExistence type="inferred from homology"/>
<comment type="catalytic activity">
    <reaction evidence="1">
        <text>ATP + H2O = ADP + phosphate + H(+)</text>
        <dbReference type="Rhea" id="RHEA:13065"/>
        <dbReference type="ChEBI" id="CHEBI:15377"/>
        <dbReference type="ChEBI" id="CHEBI:15378"/>
        <dbReference type="ChEBI" id="CHEBI:30616"/>
        <dbReference type="ChEBI" id="CHEBI:43474"/>
        <dbReference type="ChEBI" id="CHEBI:456216"/>
    </reaction>
</comment>
<sequence>MRKRTRCTMDEVTAPTYMAASGPNASRGKSWLLPGIGLLCPCLRPRPAYLTDDSCEKLKETCEDDVENPTIRATAIVAHEPVSLSLMESPCSTRSKDDLCKNKTIYFKEKVDNKKEEIHHHIGTTASPLVIDLGSAFIRIGSADETTPWCVRSQMCRPKSTLPKDVRLELESSCSWPVLACETQVPEGLLDIRDLASAEHIDDLDGLDAMTRTLLTGQEVALVAAPLGFGAPSTINKTPFASFASTFLEIAFEGVSELGALSVVGALPLPFYGLGMTSGLGLISGHQRSVITTVTDGLVKDANFFNTKNSTTTNTVLPDGTRIQDKEDAQVSNIFFAPEVFYSEEQVENRRRRTLIHCLTDQVCKRMKRPADDTPLIIAGGSTLQSGYVDALSQQLLPAVNEKLGHRHSERFALHPVDDDCISWRGASILATADEFAAWVMRSDYFELGAHRAASHFVF</sequence>
<dbReference type="EMBL" id="HBIJ01011990">
    <property type="protein sequence ID" value="CAE0367431.1"/>
    <property type="molecule type" value="Transcribed_RNA"/>
</dbReference>
<dbReference type="SUPFAM" id="SSF53067">
    <property type="entry name" value="Actin-like ATPase domain"/>
    <property type="match status" value="2"/>
</dbReference>
<dbReference type="SMART" id="SM00268">
    <property type="entry name" value="ACTIN"/>
    <property type="match status" value="1"/>
</dbReference>
<gene>
    <name evidence="3" type="ORF">ALAG00032_LOCUS8185</name>
</gene>
<accession>A0A7S3JWI3</accession>
<dbReference type="InterPro" id="IPR043129">
    <property type="entry name" value="ATPase_NBD"/>
</dbReference>
<dbReference type="Pfam" id="PF00022">
    <property type="entry name" value="Actin"/>
    <property type="match status" value="1"/>
</dbReference>
<name>A0A7S3JWI3_9STRA</name>
<comment type="similarity">
    <text evidence="2">Belongs to the actin family.</text>
</comment>
<evidence type="ECO:0000256" key="2">
    <source>
        <dbReference type="RuleBase" id="RU000487"/>
    </source>
</evidence>
<protein>
    <recommendedName>
        <fullName evidence="4">Actin-like protein</fullName>
    </recommendedName>
</protein>
<evidence type="ECO:0000313" key="3">
    <source>
        <dbReference type="EMBL" id="CAE0367431.1"/>
    </source>
</evidence>
<dbReference type="Gene3D" id="3.30.420.40">
    <property type="match status" value="2"/>
</dbReference>
<dbReference type="Gene3D" id="3.90.640.10">
    <property type="entry name" value="Actin, Chain A, domain 4"/>
    <property type="match status" value="1"/>
</dbReference>
<reference evidence="3" key="1">
    <citation type="submission" date="2021-01" db="EMBL/GenBank/DDBJ databases">
        <authorList>
            <person name="Corre E."/>
            <person name="Pelletier E."/>
            <person name="Niang G."/>
            <person name="Scheremetjew M."/>
            <person name="Finn R."/>
            <person name="Kale V."/>
            <person name="Holt S."/>
            <person name="Cochrane G."/>
            <person name="Meng A."/>
            <person name="Brown T."/>
            <person name="Cohen L."/>
        </authorList>
    </citation>
    <scope>NUCLEOTIDE SEQUENCE</scope>
    <source>
        <strain evidence="3">CCMP1510</strain>
    </source>
</reference>